<evidence type="ECO:0000256" key="6">
    <source>
        <dbReference type="ARBA" id="ARBA00023242"/>
    </source>
</evidence>
<feature type="compositionally biased region" description="Basic residues" evidence="10">
    <location>
        <begin position="1"/>
        <end position="11"/>
    </location>
</feature>
<dbReference type="InterPro" id="IPR013763">
    <property type="entry name" value="Cyclin-like_dom"/>
</dbReference>
<evidence type="ECO:0000256" key="10">
    <source>
        <dbReference type="SAM" id="MobiDB-lite"/>
    </source>
</evidence>
<evidence type="ECO:0000256" key="8">
    <source>
        <dbReference type="ARBA" id="ARBA00063231"/>
    </source>
</evidence>
<evidence type="ECO:0000256" key="7">
    <source>
        <dbReference type="ARBA" id="ARBA00023306"/>
    </source>
</evidence>
<dbReference type="InterPro" id="IPR036915">
    <property type="entry name" value="Cyclin-like_sf"/>
</dbReference>
<dbReference type="InterPro" id="IPR004367">
    <property type="entry name" value="Cyclin_C-dom"/>
</dbReference>
<comment type="subunit">
    <text evidence="8">Interacts with CDK2 protein kinase to form a serine/threonine kinase holoenzyme complex. The cyclin subunit imparts substrate specificity to the complex.</text>
</comment>
<evidence type="ECO:0000256" key="9">
    <source>
        <dbReference type="RuleBase" id="RU000383"/>
    </source>
</evidence>
<dbReference type="EMBL" id="MT653683">
    <property type="protein sequence ID" value="QOY46796.1"/>
    <property type="molecule type" value="mRNA"/>
</dbReference>
<dbReference type="InterPro" id="IPR048258">
    <property type="entry name" value="Cyclins_cyclin-box"/>
</dbReference>
<organism evidence="13">
    <name type="scientific">Ambystoma maculatum</name>
    <name type="common">Spotted salamander</name>
    <name type="synonym">Lacerta maculatum</name>
    <dbReference type="NCBI Taxonomy" id="43114"/>
    <lineage>
        <taxon>Eukaryota</taxon>
        <taxon>Metazoa</taxon>
        <taxon>Chordata</taxon>
        <taxon>Craniata</taxon>
        <taxon>Vertebrata</taxon>
        <taxon>Euteleostomi</taxon>
        <taxon>Amphibia</taxon>
        <taxon>Batrachia</taxon>
        <taxon>Caudata</taxon>
        <taxon>Salamandroidea</taxon>
        <taxon>Ambystomatidae</taxon>
        <taxon>Ambystoma</taxon>
    </lineage>
</organism>
<dbReference type="FunFam" id="1.10.472.10:FF:000024">
    <property type="entry name" value="G1/S-specific cyclin-E1"/>
    <property type="match status" value="1"/>
</dbReference>
<keyword evidence="5 9" id="KW-0195">Cyclin</keyword>
<evidence type="ECO:0000256" key="5">
    <source>
        <dbReference type="ARBA" id="ARBA00023127"/>
    </source>
</evidence>
<evidence type="ECO:0000259" key="12">
    <source>
        <dbReference type="SMART" id="SM01332"/>
    </source>
</evidence>
<keyword evidence="4" id="KW-0132">Cell division</keyword>
<proteinExistence type="evidence at transcript level"/>
<evidence type="ECO:0000313" key="13">
    <source>
        <dbReference type="EMBL" id="QOY46796.1"/>
    </source>
</evidence>
<dbReference type="PANTHER" id="PTHR10177">
    <property type="entry name" value="CYCLINS"/>
    <property type="match status" value="1"/>
</dbReference>
<evidence type="ECO:0000256" key="1">
    <source>
        <dbReference type="ARBA" id="ARBA00004123"/>
    </source>
</evidence>
<keyword evidence="3" id="KW-0597">Phosphoprotein</keyword>
<dbReference type="GO" id="GO:0005634">
    <property type="term" value="C:nucleus"/>
    <property type="evidence" value="ECO:0007669"/>
    <property type="project" value="UniProtKB-SubCell"/>
</dbReference>
<dbReference type="AlphaFoldDB" id="A0A873AQX4"/>
<evidence type="ECO:0000259" key="11">
    <source>
        <dbReference type="SMART" id="SM00385"/>
    </source>
</evidence>
<dbReference type="InterPro" id="IPR039361">
    <property type="entry name" value="Cyclin"/>
</dbReference>
<feature type="region of interest" description="Disordered" evidence="10">
    <location>
        <begin position="1"/>
        <end position="26"/>
    </location>
</feature>
<feature type="domain" description="Cyclin-like" evidence="11">
    <location>
        <begin position="152"/>
        <end position="237"/>
    </location>
</feature>
<dbReference type="Pfam" id="PF02984">
    <property type="entry name" value="Cyclin_C"/>
    <property type="match status" value="1"/>
</dbReference>
<gene>
    <name evidence="13" type="primary">CCNE2</name>
</gene>
<reference evidence="13" key="1">
    <citation type="journal article" date="2020" name="Mech. Dev.">
        <title>Conservation analysis of core cell cycle regulators and their transcriptional behavior during limb regeneration in Ambystoma mexicanum.</title>
        <authorList>
            <person name="Espinal-Centeno A."/>
            <person name="Dipp-Alvarez M."/>
            <person name="Saldana C."/>
            <person name="Bako L."/>
            <person name="Cruz-Ramirez A."/>
        </authorList>
    </citation>
    <scope>NUCLEOTIDE SEQUENCE</scope>
</reference>
<name>A0A873AQX4_AMBMC</name>
<feature type="domain" description="Cyclin C-terminal" evidence="12">
    <location>
        <begin position="246"/>
        <end position="367"/>
    </location>
</feature>
<evidence type="ECO:0000256" key="4">
    <source>
        <dbReference type="ARBA" id="ARBA00022618"/>
    </source>
</evidence>
<accession>A0A873AQX4</accession>
<dbReference type="SMART" id="SM00385">
    <property type="entry name" value="CYCLIN"/>
    <property type="match status" value="1"/>
</dbReference>
<sequence length="409" mass="47128">MTTSRMSRRSNRLQARNPKLEPRGESVRSVLRFKKRKAEGSIEANEDCTKVKKQQFEIQSCWPPLITGGVSPCILIETPHKEMGITTDLSGFTQYRFKNLFITPSPLPTLSWGSSNDVWRKMVNKETKYIHDKNCLLLHPTLKPNMRAILLDWLLEVCEVYTLHRDTFYLAQDFFDRFMLTQNDIHKNMLQLIGISSLFIAAKLEEIYPPKLQEFAYVTDGACSEEDILTMELIILKALKWELCPVSVISWLNLYLQVDSLKEFPKVLQPQYSQEKFIQIAQLLDLCILEIDSLHFPYRILAAAALFHFTSTDAVRKATGLEWNCISECVHFMEPFYNIVKGVPVKVKTFKKVAAEDRHNIQTHTNYLDMLDELYVKPNCVVVGRQSPLCIGGILTPPKSTEKTLHTKH</sequence>
<dbReference type="InterPro" id="IPR006671">
    <property type="entry name" value="Cyclin_N"/>
</dbReference>
<keyword evidence="6" id="KW-0539">Nucleus</keyword>
<dbReference type="Gene3D" id="1.10.472.10">
    <property type="entry name" value="Cyclin-like"/>
    <property type="match status" value="2"/>
</dbReference>
<dbReference type="SUPFAM" id="SSF47954">
    <property type="entry name" value="Cyclin-like"/>
    <property type="match status" value="2"/>
</dbReference>
<comment type="subcellular location">
    <subcellularLocation>
        <location evidence="1">Nucleus</location>
    </subcellularLocation>
</comment>
<protein>
    <submittedName>
        <fullName evidence="13">Cyclin E2</fullName>
    </submittedName>
</protein>
<evidence type="ECO:0000256" key="3">
    <source>
        <dbReference type="ARBA" id="ARBA00022553"/>
    </source>
</evidence>
<dbReference type="PROSITE" id="PS00292">
    <property type="entry name" value="CYCLINS"/>
    <property type="match status" value="1"/>
</dbReference>
<keyword evidence="7" id="KW-0131">Cell cycle</keyword>
<comment type="similarity">
    <text evidence="2">Belongs to the cyclin family. Cyclin E subfamily.</text>
</comment>
<dbReference type="SMART" id="SM01332">
    <property type="entry name" value="Cyclin_C"/>
    <property type="match status" value="1"/>
</dbReference>
<dbReference type="GO" id="GO:0051301">
    <property type="term" value="P:cell division"/>
    <property type="evidence" value="ECO:0007669"/>
    <property type="project" value="UniProtKB-KW"/>
</dbReference>
<dbReference type="Pfam" id="PF00134">
    <property type="entry name" value="Cyclin_N"/>
    <property type="match status" value="1"/>
</dbReference>
<evidence type="ECO:0000256" key="2">
    <source>
        <dbReference type="ARBA" id="ARBA00007143"/>
    </source>
</evidence>